<keyword evidence="3" id="KW-1185">Reference proteome</keyword>
<evidence type="ECO:0000313" key="2">
    <source>
        <dbReference type="EMBL" id="MDE8603832.1"/>
    </source>
</evidence>
<gene>
    <name evidence="2" type="ORF">M3I01_013085</name>
</gene>
<dbReference type="Proteomes" id="UP001139522">
    <property type="component" value="Unassembled WGS sequence"/>
</dbReference>
<keyword evidence="1" id="KW-1133">Transmembrane helix</keyword>
<name>A0ABT5WG96_9GAMM</name>
<evidence type="ECO:0000313" key="3">
    <source>
        <dbReference type="Proteomes" id="UP001139522"/>
    </source>
</evidence>
<sequence length="93" mass="10830">MKKVSLFLVWIVCATLLYAFFWSRNLDYFPEFPEWVGRLVREMLPADTAVEDITVYYLLILSFLIVSVVSLLVVAWFKLVKSNSSMKKSSKNN</sequence>
<protein>
    <submittedName>
        <fullName evidence="2">Uncharacterized protein</fullName>
    </submittedName>
</protein>
<comment type="caution">
    <text evidence="2">The sequence shown here is derived from an EMBL/GenBank/DDBJ whole genome shotgun (WGS) entry which is preliminary data.</text>
</comment>
<proteinExistence type="predicted"/>
<organism evidence="2 3">
    <name type="scientific">Marinomonas maritima</name>
    <dbReference type="NCBI Taxonomy" id="2940935"/>
    <lineage>
        <taxon>Bacteria</taxon>
        <taxon>Pseudomonadati</taxon>
        <taxon>Pseudomonadota</taxon>
        <taxon>Gammaproteobacteria</taxon>
        <taxon>Oceanospirillales</taxon>
        <taxon>Oceanospirillaceae</taxon>
        <taxon>Marinomonas</taxon>
    </lineage>
</organism>
<keyword evidence="1" id="KW-0472">Membrane</keyword>
<keyword evidence="1" id="KW-0812">Transmembrane</keyword>
<evidence type="ECO:0000256" key="1">
    <source>
        <dbReference type="SAM" id="Phobius"/>
    </source>
</evidence>
<dbReference type="EMBL" id="JAMZEG020000003">
    <property type="protein sequence ID" value="MDE8603832.1"/>
    <property type="molecule type" value="Genomic_DNA"/>
</dbReference>
<accession>A0ABT5WG96</accession>
<dbReference type="RefSeq" id="WP_255896323.1">
    <property type="nucleotide sequence ID" value="NZ_JAMZEG020000003.1"/>
</dbReference>
<reference evidence="2" key="1">
    <citation type="submission" date="2023-01" db="EMBL/GenBank/DDBJ databases">
        <title>Psychroserpens sp. MSW6 and Marinomonas sp. RSW2, isolated from seawater.</title>
        <authorList>
            <person name="Kristyanto S."/>
            <person name="Jung J."/>
            <person name="Kim J.M."/>
            <person name="Jeon C.O."/>
        </authorList>
    </citation>
    <scope>NUCLEOTIDE SEQUENCE</scope>
    <source>
        <strain evidence="2">RSW2</strain>
    </source>
</reference>
<feature type="transmembrane region" description="Helical" evidence="1">
    <location>
        <begin position="55"/>
        <end position="77"/>
    </location>
</feature>